<dbReference type="InterPro" id="IPR005066">
    <property type="entry name" value="MoCF_OxRdtse_dimer"/>
</dbReference>
<name>A0A9P3PQ54_LYOSH</name>
<keyword evidence="3" id="KW-0349">Heme</keyword>
<dbReference type="PANTHER" id="PTHR19372:SF7">
    <property type="entry name" value="SULFITE OXIDASE, MITOCHONDRIAL"/>
    <property type="match status" value="1"/>
</dbReference>
<dbReference type="AlphaFoldDB" id="A0A9P3PQ54"/>
<dbReference type="InterPro" id="IPR036374">
    <property type="entry name" value="OxRdtase_Mopterin-bd_sf"/>
</dbReference>
<dbReference type="InterPro" id="IPR000572">
    <property type="entry name" value="OxRdtase_Mopterin-bd_dom"/>
</dbReference>
<evidence type="ECO:0000256" key="5">
    <source>
        <dbReference type="ARBA" id="ARBA00023002"/>
    </source>
</evidence>
<dbReference type="GO" id="GO:0020037">
    <property type="term" value="F:heme binding"/>
    <property type="evidence" value="ECO:0007669"/>
    <property type="project" value="TreeGrafter"/>
</dbReference>
<dbReference type="SUPFAM" id="SSF56524">
    <property type="entry name" value="Oxidoreductase molybdopterin-binding domain"/>
    <property type="match status" value="1"/>
</dbReference>
<feature type="domain" description="Oxidoreductase molybdopterin-binding" evidence="7">
    <location>
        <begin position="48"/>
        <end position="224"/>
    </location>
</feature>
<dbReference type="Pfam" id="PF03404">
    <property type="entry name" value="Mo-co_dimer"/>
    <property type="match status" value="1"/>
</dbReference>
<accession>A0A9P3PQ54</accession>
<evidence type="ECO:0000259" key="8">
    <source>
        <dbReference type="Pfam" id="PF03404"/>
    </source>
</evidence>
<comment type="caution">
    <text evidence="9">The sequence shown here is derived from an EMBL/GenBank/DDBJ whole genome shotgun (WGS) entry which is preliminary data.</text>
</comment>
<evidence type="ECO:0000259" key="7">
    <source>
        <dbReference type="Pfam" id="PF00174"/>
    </source>
</evidence>
<gene>
    <name evidence="9" type="ORF">LshimejAT787_0804610</name>
</gene>
<evidence type="ECO:0000256" key="2">
    <source>
        <dbReference type="ARBA" id="ARBA00022505"/>
    </source>
</evidence>
<dbReference type="GO" id="GO:0008482">
    <property type="term" value="F:sulfite oxidase activity"/>
    <property type="evidence" value="ECO:0007669"/>
    <property type="project" value="TreeGrafter"/>
</dbReference>
<dbReference type="PROSITE" id="PS00559">
    <property type="entry name" value="MOLYBDOPTERIN_EUK"/>
    <property type="match status" value="1"/>
</dbReference>
<keyword evidence="6" id="KW-0408">Iron</keyword>
<dbReference type="GO" id="GO:0043546">
    <property type="term" value="F:molybdopterin cofactor binding"/>
    <property type="evidence" value="ECO:0007669"/>
    <property type="project" value="InterPro"/>
</dbReference>
<dbReference type="SUPFAM" id="SSF81296">
    <property type="entry name" value="E set domains"/>
    <property type="match status" value="1"/>
</dbReference>
<evidence type="ECO:0000256" key="1">
    <source>
        <dbReference type="ARBA" id="ARBA00001924"/>
    </source>
</evidence>
<dbReference type="Gene3D" id="2.60.40.650">
    <property type="match status" value="1"/>
</dbReference>
<protein>
    <submittedName>
        <fullName evidence="9">Sulfite oxidase</fullName>
    </submittedName>
</protein>
<dbReference type="Pfam" id="PF00174">
    <property type="entry name" value="Oxidored_molyb"/>
    <property type="match status" value="1"/>
</dbReference>
<keyword evidence="5" id="KW-0560">Oxidoreductase</keyword>
<dbReference type="InterPro" id="IPR008335">
    <property type="entry name" value="Mopterin_OxRdtase_euk"/>
</dbReference>
<evidence type="ECO:0000256" key="4">
    <source>
        <dbReference type="ARBA" id="ARBA00022723"/>
    </source>
</evidence>
<dbReference type="InterPro" id="IPR022407">
    <property type="entry name" value="OxRdtase_Mopterin_BS"/>
</dbReference>
<dbReference type="EMBL" id="BRPK01000008">
    <property type="protein sequence ID" value="GLB40590.1"/>
    <property type="molecule type" value="Genomic_DNA"/>
</dbReference>
<dbReference type="GO" id="GO:0030151">
    <property type="term" value="F:molybdenum ion binding"/>
    <property type="evidence" value="ECO:0007669"/>
    <property type="project" value="InterPro"/>
</dbReference>
<keyword evidence="2" id="KW-0500">Molybdenum</keyword>
<evidence type="ECO:0000256" key="6">
    <source>
        <dbReference type="ARBA" id="ARBA00023004"/>
    </source>
</evidence>
<dbReference type="GO" id="GO:0005739">
    <property type="term" value="C:mitochondrion"/>
    <property type="evidence" value="ECO:0007669"/>
    <property type="project" value="TreeGrafter"/>
</dbReference>
<feature type="domain" description="Moybdenum cofactor oxidoreductase dimerisation" evidence="8">
    <location>
        <begin position="255"/>
        <end position="357"/>
    </location>
</feature>
<dbReference type="InterPro" id="IPR014756">
    <property type="entry name" value="Ig_E-set"/>
</dbReference>
<dbReference type="PANTHER" id="PTHR19372">
    <property type="entry name" value="SULFITE REDUCTASE"/>
    <property type="match status" value="1"/>
</dbReference>
<dbReference type="PRINTS" id="PR00407">
    <property type="entry name" value="EUMOPTERIN"/>
</dbReference>
<sequence length="362" mass="39973">MSMDYSTEPPRSQLFIVQSAQPFNAEPPVSSLVEFNITPHDLVYCRNHGPVREFDEETYVVTIKGGVERELNLTVPMLKSTFETVHVVAAVQCAGNRRNEMSAIKPVSGVGWEAGVIANCKWGGVRLRDVLSHAGVQQQGNSHVCFASYATLCQDDEYYGSSIPLDKAMNLEDDVLLAFEMNDEPLSADHGAPLRLVVPGYLGARWVKWLDTITVSPDESPNFYQQRDYKVLPPTVTSKDEAKPLWGKCPSMTSLPLNSVIGSVTPTSPTSIYIKGYAVHSPAANVTGVEVTTDGGKTWREARITYQEGKWSWTLWEAELEGVSESGVVHCRARDATGEVQPREGTWNLRGLAHNAWGMAKW</sequence>
<dbReference type="FunFam" id="3.90.420.10:FF:000002">
    <property type="entry name" value="sulfite oxidase, mitochondrial"/>
    <property type="match status" value="1"/>
</dbReference>
<keyword evidence="4" id="KW-0479">Metal-binding</keyword>
<dbReference type="Proteomes" id="UP001063166">
    <property type="component" value="Unassembled WGS sequence"/>
</dbReference>
<evidence type="ECO:0000313" key="10">
    <source>
        <dbReference type="Proteomes" id="UP001063166"/>
    </source>
</evidence>
<organism evidence="9 10">
    <name type="scientific">Lyophyllum shimeji</name>
    <name type="common">Hon-shimeji</name>
    <name type="synonym">Tricholoma shimeji</name>
    <dbReference type="NCBI Taxonomy" id="47721"/>
    <lineage>
        <taxon>Eukaryota</taxon>
        <taxon>Fungi</taxon>
        <taxon>Dikarya</taxon>
        <taxon>Basidiomycota</taxon>
        <taxon>Agaricomycotina</taxon>
        <taxon>Agaricomycetes</taxon>
        <taxon>Agaricomycetidae</taxon>
        <taxon>Agaricales</taxon>
        <taxon>Tricholomatineae</taxon>
        <taxon>Lyophyllaceae</taxon>
        <taxon>Lyophyllum</taxon>
    </lineage>
</organism>
<proteinExistence type="predicted"/>
<evidence type="ECO:0000313" key="9">
    <source>
        <dbReference type="EMBL" id="GLB40590.1"/>
    </source>
</evidence>
<reference evidence="9" key="1">
    <citation type="submission" date="2022-07" db="EMBL/GenBank/DDBJ databases">
        <title>The genome of Lyophyllum shimeji provides insight into the initial evolution of ectomycorrhizal fungal genome.</title>
        <authorList>
            <person name="Kobayashi Y."/>
            <person name="Shibata T."/>
            <person name="Hirakawa H."/>
            <person name="Shigenobu S."/>
            <person name="Nishiyama T."/>
            <person name="Yamada A."/>
            <person name="Hasebe M."/>
            <person name="Kawaguchi M."/>
        </authorList>
    </citation>
    <scope>NUCLEOTIDE SEQUENCE</scope>
    <source>
        <strain evidence="9">AT787</strain>
    </source>
</reference>
<dbReference type="Gene3D" id="3.90.420.10">
    <property type="entry name" value="Oxidoreductase, molybdopterin-binding domain"/>
    <property type="match status" value="1"/>
</dbReference>
<keyword evidence="10" id="KW-1185">Reference proteome</keyword>
<evidence type="ECO:0000256" key="3">
    <source>
        <dbReference type="ARBA" id="ARBA00022617"/>
    </source>
</evidence>
<dbReference type="OrthoDB" id="10051395at2759"/>
<dbReference type="GO" id="GO:0006790">
    <property type="term" value="P:sulfur compound metabolic process"/>
    <property type="evidence" value="ECO:0007669"/>
    <property type="project" value="TreeGrafter"/>
</dbReference>
<comment type="cofactor">
    <cofactor evidence="1">
        <name>Mo-molybdopterin</name>
        <dbReference type="ChEBI" id="CHEBI:71302"/>
    </cofactor>
</comment>